<name>A0ACB8STU5_9AGAM</name>
<proteinExistence type="predicted"/>
<sequence length="220" mass="24547">MYSPSTTSPPAVRHLPAPTDEERSRILQILEAAFAGADTPPDQAVLCMTGGSKSAEHAMFRFAIEAALRDGELWVAGLDRNSIDGVALWISPGNDWSIGSEDAYKRMLPEDMKEWFTMHFKPKYDELYASTYPQYGGGALRVRAWHLKVIAVHPSCQRRKLGTALVRAVLDKPDRAGKPMTCDVQTSASVQFLQPLGFVYTGVRNFMGRRTGFPLWSLRR</sequence>
<evidence type="ECO:0000313" key="1">
    <source>
        <dbReference type="EMBL" id="KAI0059923.1"/>
    </source>
</evidence>
<organism evidence="1 2">
    <name type="scientific">Artomyces pyxidatus</name>
    <dbReference type="NCBI Taxonomy" id="48021"/>
    <lineage>
        <taxon>Eukaryota</taxon>
        <taxon>Fungi</taxon>
        <taxon>Dikarya</taxon>
        <taxon>Basidiomycota</taxon>
        <taxon>Agaricomycotina</taxon>
        <taxon>Agaricomycetes</taxon>
        <taxon>Russulales</taxon>
        <taxon>Auriscalpiaceae</taxon>
        <taxon>Artomyces</taxon>
    </lineage>
</organism>
<dbReference type="EMBL" id="MU277222">
    <property type="protein sequence ID" value="KAI0059923.1"/>
    <property type="molecule type" value="Genomic_DNA"/>
</dbReference>
<evidence type="ECO:0000313" key="2">
    <source>
        <dbReference type="Proteomes" id="UP000814140"/>
    </source>
</evidence>
<reference evidence="1" key="2">
    <citation type="journal article" date="2022" name="New Phytol.">
        <title>Evolutionary transition to the ectomycorrhizal habit in the genomes of a hyperdiverse lineage of mushroom-forming fungi.</title>
        <authorList>
            <person name="Looney B."/>
            <person name="Miyauchi S."/>
            <person name="Morin E."/>
            <person name="Drula E."/>
            <person name="Courty P.E."/>
            <person name="Kohler A."/>
            <person name="Kuo A."/>
            <person name="LaButti K."/>
            <person name="Pangilinan J."/>
            <person name="Lipzen A."/>
            <person name="Riley R."/>
            <person name="Andreopoulos W."/>
            <person name="He G."/>
            <person name="Johnson J."/>
            <person name="Nolan M."/>
            <person name="Tritt A."/>
            <person name="Barry K.W."/>
            <person name="Grigoriev I.V."/>
            <person name="Nagy L.G."/>
            <person name="Hibbett D."/>
            <person name="Henrissat B."/>
            <person name="Matheny P.B."/>
            <person name="Labbe J."/>
            <person name="Martin F.M."/>
        </authorList>
    </citation>
    <scope>NUCLEOTIDE SEQUENCE</scope>
    <source>
        <strain evidence="1">HHB10654</strain>
    </source>
</reference>
<gene>
    <name evidence="1" type="ORF">BV25DRAFT_1839939</name>
</gene>
<dbReference type="Proteomes" id="UP000814140">
    <property type="component" value="Unassembled WGS sequence"/>
</dbReference>
<keyword evidence="2" id="KW-1185">Reference proteome</keyword>
<protein>
    <submittedName>
        <fullName evidence="1">Uncharacterized protein</fullName>
    </submittedName>
</protein>
<comment type="caution">
    <text evidence="1">The sequence shown here is derived from an EMBL/GenBank/DDBJ whole genome shotgun (WGS) entry which is preliminary data.</text>
</comment>
<accession>A0ACB8STU5</accession>
<reference evidence="1" key="1">
    <citation type="submission" date="2021-03" db="EMBL/GenBank/DDBJ databases">
        <authorList>
            <consortium name="DOE Joint Genome Institute"/>
            <person name="Ahrendt S."/>
            <person name="Looney B.P."/>
            <person name="Miyauchi S."/>
            <person name="Morin E."/>
            <person name="Drula E."/>
            <person name="Courty P.E."/>
            <person name="Chicoki N."/>
            <person name="Fauchery L."/>
            <person name="Kohler A."/>
            <person name="Kuo A."/>
            <person name="Labutti K."/>
            <person name="Pangilinan J."/>
            <person name="Lipzen A."/>
            <person name="Riley R."/>
            <person name="Andreopoulos W."/>
            <person name="He G."/>
            <person name="Johnson J."/>
            <person name="Barry K.W."/>
            <person name="Grigoriev I.V."/>
            <person name="Nagy L."/>
            <person name="Hibbett D."/>
            <person name="Henrissat B."/>
            <person name="Matheny P.B."/>
            <person name="Labbe J."/>
            <person name="Martin F."/>
        </authorList>
    </citation>
    <scope>NUCLEOTIDE SEQUENCE</scope>
    <source>
        <strain evidence="1">HHB10654</strain>
    </source>
</reference>